<accession>A0A8F5VJQ2</accession>
<evidence type="ECO:0000313" key="1">
    <source>
        <dbReference type="EMBL" id="QXO94277.1"/>
    </source>
</evidence>
<dbReference type="EMBL" id="CP077107">
    <property type="protein sequence ID" value="QXO94277.1"/>
    <property type="molecule type" value="Genomic_DNA"/>
</dbReference>
<dbReference type="AlphaFoldDB" id="A0A8F5VJQ2"/>
<gene>
    <name evidence="1" type="ORF">KSK55_13220</name>
</gene>
<proteinExistence type="predicted"/>
<dbReference type="Proteomes" id="UP000694228">
    <property type="component" value="Chromosome"/>
</dbReference>
<protein>
    <submittedName>
        <fullName evidence="1">Uncharacterized protein</fullName>
    </submittedName>
</protein>
<reference evidence="1 2" key="1">
    <citation type="submission" date="2021-06" db="EMBL/GenBank/DDBJ databases">
        <title>Complete genome sequence of the secondary alcohol utilizing methanogen Methanospirillum hungatei strain GP1.</title>
        <authorList>
            <person name="Day L.A."/>
            <person name="Costa K.C."/>
        </authorList>
    </citation>
    <scope>NUCLEOTIDE SEQUENCE [LARGE SCALE GENOMIC DNA]</scope>
    <source>
        <strain evidence="1 2">GP1</strain>
    </source>
</reference>
<organism evidence="1 2">
    <name type="scientific">Methanospirillum hungatei</name>
    <dbReference type="NCBI Taxonomy" id="2203"/>
    <lineage>
        <taxon>Archaea</taxon>
        <taxon>Methanobacteriati</taxon>
        <taxon>Methanobacteriota</taxon>
        <taxon>Stenosarchaea group</taxon>
        <taxon>Methanomicrobia</taxon>
        <taxon>Methanomicrobiales</taxon>
        <taxon>Methanospirillaceae</taxon>
        <taxon>Methanospirillum</taxon>
    </lineage>
</organism>
<evidence type="ECO:0000313" key="2">
    <source>
        <dbReference type="Proteomes" id="UP000694228"/>
    </source>
</evidence>
<name>A0A8F5VJQ2_METHU</name>
<sequence>MIQTDHTPHRALVTDMTGTPLYFEQGFIFIDSGIGGENVAYTLKEPVKISIVFDDESNEYILSNDLLHLLSHHSSLPEAIRIIQEQIYILYEEFVIAEPVHIHKSGMAFRELLKRLVEVS</sequence>